<evidence type="ECO:0000259" key="2">
    <source>
        <dbReference type="PROSITE" id="PS50943"/>
    </source>
</evidence>
<protein>
    <submittedName>
        <fullName evidence="3">Helix-turn-helix domain-containing protein</fullName>
    </submittedName>
</protein>
<proteinExistence type="predicted"/>
<dbReference type="PROSITE" id="PS50943">
    <property type="entry name" value="HTH_CROC1"/>
    <property type="match status" value="1"/>
</dbReference>
<feature type="domain" description="HTH cro/C1-type" evidence="2">
    <location>
        <begin position="16"/>
        <end position="66"/>
    </location>
</feature>
<feature type="region of interest" description="Disordered" evidence="1">
    <location>
        <begin position="181"/>
        <end position="217"/>
    </location>
</feature>
<feature type="compositionally biased region" description="Acidic residues" evidence="1">
    <location>
        <begin position="205"/>
        <end position="217"/>
    </location>
</feature>
<dbReference type="Gene3D" id="1.10.260.40">
    <property type="entry name" value="lambda repressor-like DNA-binding domains"/>
    <property type="match status" value="1"/>
</dbReference>
<dbReference type="SUPFAM" id="SSF47413">
    <property type="entry name" value="lambda repressor-like DNA-binding domains"/>
    <property type="match status" value="1"/>
</dbReference>
<name>A0ABW3G9U7_9NOCA</name>
<evidence type="ECO:0000256" key="1">
    <source>
        <dbReference type="SAM" id="MobiDB-lite"/>
    </source>
</evidence>
<feature type="region of interest" description="Disordered" evidence="1">
    <location>
        <begin position="151"/>
        <end position="170"/>
    </location>
</feature>
<dbReference type="Pfam" id="PF01381">
    <property type="entry name" value="HTH_3"/>
    <property type="match status" value="1"/>
</dbReference>
<sequence>MKRTAAEVGAKVGLRRRALGLDVAELARTAGVDAKTIRSMEGGDRWPRDSTVAKIERALGWEPGSVEAVANGGEPVVRGSDDLDVGQSGVVVGDWRALEAEVDTRWDELVSLRPRISRLPAAAALYVSTVVDTILRELGEDPRYDVERMGNGGYRLRSHRPVATEPPADALTGELQSDYDLARRTAPGKSQGQLIREQHDREAESEGVDEPGSDDGA</sequence>
<organism evidence="3 4">
    <name type="scientific">Williamsia deligens</name>
    <dbReference type="NCBI Taxonomy" id="321325"/>
    <lineage>
        <taxon>Bacteria</taxon>
        <taxon>Bacillati</taxon>
        <taxon>Actinomycetota</taxon>
        <taxon>Actinomycetes</taxon>
        <taxon>Mycobacteriales</taxon>
        <taxon>Nocardiaceae</taxon>
        <taxon>Williamsia</taxon>
    </lineage>
</organism>
<dbReference type="SMART" id="SM00530">
    <property type="entry name" value="HTH_XRE"/>
    <property type="match status" value="1"/>
</dbReference>
<dbReference type="InterPro" id="IPR010982">
    <property type="entry name" value="Lambda_DNA-bd_dom_sf"/>
</dbReference>
<evidence type="ECO:0000313" key="3">
    <source>
        <dbReference type="EMBL" id="MFD0926923.1"/>
    </source>
</evidence>
<gene>
    <name evidence="3" type="ORF">ACFQ04_14375</name>
</gene>
<evidence type="ECO:0000313" key="4">
    <source>
        <dbReference type="Proteomes" id="UP001597068"/>
    </source>
</evidence>
<dbReference type="EMBL" id="JBHTIL010000002">
    <property type="protein sequence ID" value="MFD0926923.1"/>
    <property type="molecule type" value="Genomic_DNA"/>
</dbReference>
<keyword evidence="4" id="KW-1185">Reference proteome</keyword>
<reference evidence="4" key="1">
    <citation type="journal article" date="2019" name="Int. J. Syst. Evol. Microbiol.">
        <title>The Global Catalogue of Microorganisms (GCM) 10K type strain sequencing project: providing services to taxonomists for standard genome sequencing and annotation.</title>
        <authorList>
            <consortium name="The Broad Institute Genomics Platform"/>
            <consortium name="The Broad Institute Genome Sequencing Center for Infectious Disease"/>
            <person name="Wu L."/>
            <person name="Ma J."/>
        </authorList>
    </citation>
    <scope>NUCLEOTIDE SEQUENCE [LARGE SCALE GENOMIC DNA]</scope>
    <source>
        <strain evidence="4">CCUG 50873</strain>
    </source>
</reference>
<dbReference type="RefSeq" id="WP_253648609.1">
    <property type="nucleotide sequence ID" value="NZ_BAAAMO010000006.1"/>
</dbReference>
<dbReference type="CDD" id="cd00093">
    <property type="entry name" value="HTH_XRE"/>
    <property type="match status" value="1"/>
</dbReference>
<dbReference type="InterPro" id="IPR001387">
    <property type="entry name" value="Cro/C1-type_HTH"/>
</dbReference>
<accession>A0ABW3G9U7</accession>
<dbReference type="Proteomes" id="UP001597068">
    <property type="component" value="Unassembled WGS sequence"/>
</dbReference>
<comment type="caution">
    <text evidence="3">The sequence shown here is derived from an EMBL/GenBank/DDBJ whole genome shotgun (WGS) entry which is preliminary data.</text>
</comment>